<feature type="chain" id="PRO_5047521269" evidence="2">
    <location>
        <begin position="24"/>
        <end position="112"/>
    </location>
</feature>
<feature type="signal peptide" evidence="2">
    <location>
        <begin position="1"/>
        <end position="23"/>
    </location>
</feature>
<sequence>MNMHIPSLFAVEALGCLQAVTLGLDLGFRDEKAGFFRRCSFTLLLRTGNIISYLLAREGLRGSSTTYLHERVLDFMLLAVESDRRTLGYEKIGVATGFLLFSGVSGAFFAAN</sequence>
<evidence type="ECO:0000313" key="4">
    <source>
        <dbReference type="Proteomes" id="UP001358586"/>
    </source>
</evidence>
<gene>
    <name evidence="3" type="ORF">PVK06_017479</name>
</gene>
<organism evidence="3 4">
    <name type="scientific">Gossypium arboreum</name>
    <name type="common">Tree cotton</name>
    <name type="synonym">Gossypium nanking</name>
    <dbReference type="NCBI Taxonomy" id="29729"/>
    <lineage>
        <taxon>Eukaryota</taxon>
        <taxon>Viridiplantae</taxon>
        <taxon>Streptophyta</taxon>
        <taxon>Embryophyta</taxon>
        <taxon>Tracheophyta</taxon>
        <taxon>Spermatophyta</taxon>
        <taxon>Magnoliopsida</taxon>
        <taxon>eudicotyledons</taxon>
        <taxon>Gunneridae</taxon>
        <taxon>Pentapetalae</taxon>
        <taxon>rosids</taxon>
        <taxon>malvids</taxon>
        <taxon>Malvales</taxon>
        <taxon>Malvaceae</taxon>
        <taxon>Malvoideae</taxon>
        <taxon>Gossypium</taxon>
    </lineage>
</organism>
<keyword evidence="2" id="KW-0732">Signal</keyword>
<accession>A0ABR0Q3J8</accession>
<name>A0ABR0Q3J8_GOSAR</name>
<proteinExistence type="predicted"/>
<evidence type="ECO:0000256" key="2">
    <source>
        <dbReference type="SAM" id="SignalP"/>
    </source>
</evidence>
<keyword evidence="1" id="KW-0472">Membrane</keyword>
<feature type="transmembrane region" description="Helical" evidence="1">
    <location>
        <begin position="92"/>
        <end position="111"/>
    </location>
</feature>
<keyword evidence="1" id="KW-1133">Transmembrane helix</keyword>
<comment type="caution">
    <text evidence="3">The sequence shown here is derived from an EMBL/GenBank/DDBJ whole genome shotgun (WGS) entry which is preliminary data.</text>
</comment>
<keyword evidence="4" id="KW-1185">Reference proteome</keyword>
<dbReference type="EMBL" id="JARKNE010000005">
    <property type="protein sequence ID" value="KAK5833627.1"/>
    <property type="molecule type" value="Genomic_DNA"/>
</dbReference>
<reference evidence="3 4" key="1">
    <citation type="submission" date="2023-03" db="EMBL/GenBank/DDBJ databases">
        <title>WGS of Gossypium arboreum.</title>
        <authorList>
            <person name="Yu D."/>
        </authorList>
    </citation>
    <scope>NUCLEOTIDE SEQUENCE [LARGE SCALE GENOMIC DNA]</scope>
    <source>
        <tissue evidence="3">Leaf</tissue>
    </source>
</reference>
<keyword evidence="1" id="KW-0812">Transmembrane</keyword>
<evidence type="ECO:0000313" key="3">
    <source>
        <dbReference type="EMBL" id="KAK5833627.1"/>
    </source>
</evidence>
<protein>
    <submittedName>
        <fullName evidence="3">Uncharacterized protein</fullName>
    </submittedName>
</protein>
<evidence type="ECO:0000256" key="1">
    <source>
        <dbReference type="SAM" id="Phobius"/>
    </source>
</evidence>
<dbReference type="Proteomes" id="UP001358586">
    <property type="component" value="Chromosome 5"/>
</dbReference>